<dbReference type="GO" id="GO:0005654">
    <property type="term" value="C:nucleoplasm"/>
    <property type="evidence" value="ECO:0007669"/>
    <property type="project" value="TreeGrafter"/>
</dbReference>
<feature type="domain" description="Ribonuclease H2 subunit B wHTH" evidence="7">
    <location>
        <begin position="146"/>
        <end position="330"/>
    </location>
</feature>
<comment type="subcellular location">
    <subcellularLocation>
        <location evidence="1">Nucleus</location>
    </subcellularLocation>
</comment>
<dbReference type="CDD" id="cd09270">
    <property type="entry name" value="RNase_H2-B"/>
    <property type="match status" value="1"/>
</dbReference>
<comment type="function">
    <text evidence="4">Non catalytic subunit of RNase H2, an endonuclease that specifically degrades the RNA of RNA:DNA hybrids. Participates in DNA replication, possibly by mediating the removal of lagging-strand Okazaki fragment RNA primers during DNA replication. Mediates the excision of single ribonucleotides from DNA:RNA duplexes.</text>
</comment>
<evidence type="ECO:0000259" key="7">
    <source>
        <dbReference type="Pfam" id="PF09468"/>
    </source>
</evidence>
<dbReference type="GO" id="GO:0032299">
    <property type="term" value="C:ribonuclease H2 complex"/>
    <property type="evidence" value="ECO:0007669"/>
    <property type="project" value="InterPro"/>
</dbReference>
<evidence type="ECO:0000256" key="6">
    <source>
        <dbReference type="SAM" id="MobiDB-lite"/>
    </source>
</evidence>
<evidence type="ECO:0000259" key="8">
    <source>
        <dbReference type="Pfam" id="PF17745"/>
    </source>
</evidence>
<feature type="region of interest" description="Disordered" evidence="6">
    <location>
        <begin position="95"/>
        <end position="125"/>
    </location>
</feature>
<evidence type="ECO:0000256" key="4">
    <source>
        <dbReference type="ARBA" id="ARBA00024778"/>
    </source>
</evidence>
<accession>A0A9P4TVI8</accession>
<feature type="compositionally biased region" description="Polar residues" evidence="6">
    <location>
        <begin position="288"/>
        <end position="297"/>
    </location>
</feature>
<dbReference type="InterPro" id="IPR041195">
    <property type="entry name" value="Rnh202_N"/>
</dbReference>
<feature type="compositionally biased region" description="Low complexity" evidence="6">
    <location>
        <begin position="269"/>
        <end position="282"/>
    </location>
</feature>
<keyword evidence="3" id="KW-0539">Nucleus</keyword>
<dbReference type="InterPro" id="IPR019024">
    <property type="entry name" value="RNase_H2_suB_wHTH"/>
</dbReference>
<dbReference type="Proteomes" id="UP000800235">
    <property type="component" value="Unassembled WGS sequence"/>
</dbReference>
<dbReference type="InterPro" id="IPR040456">
    <property type="entry name" value="RNase_H2_suB"/>
</dbReference>
<feature type="region of interest" description="Disordered" evidence="6">
    <location>
        <begin position="261"/>
        <end position="297"/>
    </location>
</feature>
<keyword evidence="10" id="KW-1185">Reference proteome</keyword>
<evidence type="ECO:0000256" key="2">
    <source>
        <dbReference type="ARBA" id="ARBA00019062"/>
    </source>
</evidence>
<feature type="region of interest" description="Disordered" evidence="6">
    <location>
        <begin position="389"/>
        <end position="416"/>
    </location>
</feature>
<reference evidence="9" key="1">
    <citation type="journal article" date="2020" name="Stud. Mycol.">
        <title>101 Dothideomycetes genomes: a test case for predicting lifestyles and emergence of pathogens.</title>
        <authorList>
            <person name="Haridas S."/>
            <person name="Albert R."/>
            <person name="Binder M."/>
            <person name="Bloem J."/>
            <person name="Labutti K."/>
            <person name="Salamov A."/>
            <person name="Andreopoulos B."/>
            <person name="Baker S."/>
            <person name="Barry K."/>
            <person name="Bills G."/>
            <person name="Bluhm B."/>
            <person name="Cannon C."/>
            <person name="Castanera R."/>
            <person name="Culley D."/>
            <person name="Daum C."/>
            <person name="Ezra D."/>
            <person name="Gonzalez J."/>
            <person name="Henrissat B."/>
            <person name="Kuo A."/>
            <person name="Liang C."/>
            <person name="Lipzen A."/>
            <person name="Lutzoni F."/>
            <person name="Magnuson J."/>
            <person name="Mondo S."/>
            <person name="Nolan M."/>
            <person name="Ohm R."/>
            <person name="Pangilinan J."/>
            <person name="Park H.-J."/>
            <person name="Ramirez L."/>
            <person name="Alfaro M."/>
            <person name="Sun H."/>
            <person name="Tritt A."/>
            <person name="Yoshinaga Y."/>
            <person name="Zwiers L.-H."/>
            <person name="Turgeon B."/>
            <person name="Goodwin S."/>
            <person name="Spatafora J."/>
            <person name="Crous P."/>
            <person name="Grigoriev I."/>
        </authorList>
    </citation>
    <scope>NUCLEOTIDE SEQUENCE</scope>
    <source>
        <strain evidence="9">CBS 130266</strain>
    </source>
</reference>
<evidence type="ECO:0000256" key="5">
    <source>
        <dbReference type="ARBA" id="ARBA00033464"/>
    </source>
</evidence>
<dbReference type="GO" id="GO:0006401">
    <property type="term" value="P:RNA catabolic process"/>
    <property type="evidence" value="ECO:0007669"/>
    <property type="project" value="TreeGrafter"/>
</dbReference>
<feature type="domain" description="Rnh202 triple barrel" evidence="8">
    <location>
        <begin position="39"/>
        <end position="143"/>
    </location>
</feature>
<dbReference type="AlphaFoldDB" id="A0A9P4TVI8"/>
<proteinExistence type="predicted"/>
<sequence>MARATRSKLAAKSSQPTETTESTKATLEPSVKNPPKLFVLPEKASKDARIITLPNPATSAANRYYHCPETGIYELVKVAAPRSVPRSLLCTSQRARNVKAKDQESGTAEQSTHEPPPDSIPTNDFSKGYVTRSADMFVATPMDFLFFLLPILAPLATKDHKQMFLTFDDHMEKADGGINPLLAIPSTAKLLESRMAAVCETMESQEESMYKFSVAKLTTTLSEKAQAVLAKGLPPSMEEKFVRQALQVPVLSVKREESGIKTTDPFQLSTESQQSSASSSTSIAVDDTANSTAQSSSISAPEEVINLLRMRTAFQFILSSYLPPHLRETIWKYISSSQNPIKELNFTPLDTHLKHLDSLREQARALRSLSDNVSRKRGLDDDEAIEAREEKKRKKEEEEKKKKTASRAVKNLKKVDTSGMKKMSSFFTKAVPKK</sequence>
<name>A0A9P4TVI8_9PEZI</name>
<dbReference type="OrthoDB" id="29098at2759"/>
<evidence type="ECO:0000256" key="3">
    <source>
        <dbReference type="ARBA" id="ARBA00023242"/>
    </source>
</evidence>
<dbReference type="PANTHER" id="PTHR13383">
    <property type="entry name" value="RIBONUCLEASE H2 SUBUNIT B"/>
    <property type="match status" value="1"/>
</dbReference>
<feature type="compositionally biased region" description="Polar residues" evidence="6">
    <location>
        <begin position="12"/>
        <end position="25"/>
    </location>
</feature>
<comment type="caution">
    <text evidence="9">The sequence shown here is derived from an EMBL/GenBank/DDBJ whole genome shotgun (WGS) entry which is preliminary data.</text>
</comment>
<protein>
    <recommendedName>
        <fullName evidence="2">Ribonuclease H2 subunit B</fullName>
    </recommendedName>
    <alternativeName>
        <fullName evidence="5">Ribonuclease HI subunit B</fullName>
    </alternativeName>
</protein>
<evidence type="ECO:0000256" key="1">
    <source>
        <dbReference type="ARBA" id="ARBA00004123"/>
    </source>
</evidence>
<feature type="region of interest" description="Disordered" evidence="6">
    <location>
        <begin position="1"/>
        <end position="36"/>
    </location>
</feature>
<evidence type="ECO:0000313" key="10">
    <source>
        <dbReference type="Proteomes" id="UP000800235"/>
    </source>
</evidence>
<feature type="compositionally biased region" description="Basic and acidic residues" evidence="6">
    <location>
        <begin position="389"/>
        <end position="401"/>
    </location>
</feature>
<evidence type="ECO:0000313" key="9">
    <source>
        <dbReference type="EMBL" id="KAF2424271.1"/>
    </source>
</evidence>
<dbReference type="Gene3D" id="1.10.20.120">
    <property type="match status" value="1"/>
</dbReference>
<dbReference type="PANTHER" id="PTHR13383:SF11">
    <property type="entry name" value="RIBONUCLEASE H2 SUBUNIT B"/>
    <property type="match status" value="1"/>
</dbReference>
<dbReference type="Pfam" id="PF09468">
    <property type="entry name" value="RNase_H2-Ydr279"/>
    <property type="match status" value="1"/>
</dbReference>
<organism evidence="9 10">
    <name type="scientific">Tothia fuscella</name>
    <dbReference type="NCBI Taxonomy" id="1048955"/>
    <lineage>
        <taxon>Eukaryota</taxon>
        <taxon>Fungi</taxon>
        <taxon>Dikarya</taxon>
        <taxon>Ascomycota</taxon>
        <taxon>Pezizomycotina</taxon>
        <taxon>Dothideomycetes</taxon>
        <taxon>Pleosporomycetidae</taxon>
        <taxon>Venturiales</taxon>
        <taxon>Cylindrosympodiaceae</taxon>
        <taxon>Tothia</taxon>
    </lineage>
</organism>
<dbReference type="EMBL" id="MU007076">
    <property type="protein sequence ID" value="KAF2424271.1"/>
    <property type="molecule type" value="Genomic_DNA"/>
</dbReference>
<dbReference type="Pfam" id="PF17745">
    <property type="entry name" value="Ydr279_N"/>
    <property type="match status" value="1"/>
</dbReference>
<gene>
    <name evidence="9" type="ORF">EJ08DRAFT_595271</name>
</gene>